<comment type="caution">
    <text evidence="2">The sequence shown here is derived from an EMBL/GenBank/DDBJ whole genome shotgun (WGS) entry which is preliminary data.</text>
</comment>
<organism evidence="2 3">
    <name type="scientific">Paenibacillus solani</name>
    <dbReference type="NCBI Taxonomy" id="1705565"/>
    <lineage>
        <taxon>Bacteria</taxon>
        <taxon>Bacillati</taxon>
        <taxon>Bacillota</taxon>
        <taxon>Bacilli</taxon>
        <taxon>Bacillales</taxon>
        <taxon>Paenibacillaceae</taxon>
        <taxon>Paenibacillus</taxon>
    </lineage>
</organism>
<dbReference type="InterPro" id="IPR004360">
    <property type="entry name" value="Glyas_Fos-R_dOase_dom"/>
</dbReference>
<evidence type="ECO:0000313" key="3">
    <source>
        <dbReference type="Proteomes" id="UP000036932"/>
    </source>
</evidence>
<dbReference type="Pfam" id="PF00903">
    <property type="entry name" value="Glyoxalase"/>
    <property type="match status" value="1"/>
</dbReference>
<dbReference type="Gene3D" id="3.10.180.10">
    <property type="entry name" value="2,3-Dihydroxybiphenyl 1,2-Dioxygenase, domain 1"/>
    <property type="match status" value="1"/>
</dbReference>
<dbReference type="InterPro" id="IPR029068">
    <property type="entry name" value="Glyas_Bleomycin-R_OHBP_Dase"/>
</dbReference>
<accession>A0A0M1P6Y5</accession>
<sequence length="135" mass="15258">MPDILSRIDCNFIPVKNISESIDWYVNKLGCKFMWHDGGYAALNVTMNQPKEGQGNIVLGQAMITLVQADEIVPLTFSFDHRKHPVINFYTSDIYYTHSQLKENGVEVSEINEYGPLKGMDFVDLNGHLLGVCSF</sequence>
<dbReference type="InterPro" id="IPR037523">
    <property type="entry name" value="VOC_core"/>
</dbReference>
<proteinExistence type="predicted"/>
<dbReference type="RefSeq" id="WP_054403184.1">
    <property type="nucleotide sequence ID" value="NZ_LIUT01000001.1"/>
</dbReference>
<keyword evidence="3" id="KW-1185">Reference proteome</keyword>
<dbReference type="PROSITE" id="PS51819">
    <property type="entry name" value="VOC"/>
    <property type="match status" value="1"/>
</dbReference>
<feature type="domain" description="VOC" evidence="1">
    <location>
        <begin position="7"/>
        <end position="135"/>
    </location>
</feature>
<dbReference type="EMBL" id="LIUT01000001">
    <property type="protein sequence ID" value="KOR90243.1"/>
    <property type="molecule type" value="Genomic_DNA"/>
</dbReference>
<reference evidence="3" key="1">
    <citation type="submission" date="2015-08" db="EMBL/GenBank/DDBJ databases">
        <title>Genome sequencing project for genomic taxonomy and phylogenomics of Bacillus-like bacteria.</title>
        <authorList>
            <person name="Liu B."/>
            <person name="Wang J."/>
            <person name="Zhu Y."/>
            <person name="Liu G."/>
            <person name="Chen Q."/>
            <person name="Chen Z."/>
            <person name="Lan J."/>
            <person name="Che J."/>
            <person name="Ge C."/>
            <person name="Shi H."/>
            <person name="Pan Z."/>
            <person name="Liu X."/>
        </authorList>
    </citation>
    <scope>NUCLEOTIDE SEQUENCE [LARGE SCALE GENOMIC DNA]</scope>
    <source>
        <strain evidence="3">FJAT-22460</strain>
    </source>
</reference>
<protein>
    <recommendedName>
        <fullName evidence="1">VOC domain-containing protein</fullName>
    </recommendedName>
</protein>
<dbReference type="PATRIC" id="fig|1705565.3.peg.4965"/>
<name>A0A0M1P6Y5_9BACL</name>
<dbReference type="OrthoDB" id="2184229at2"/>
<dbReference type="AlphaFoldDB" id="A0A0M1P6Y5"/>
<dbReference type="Proteomes" id="UP000036932">
    <property type="component" value="Unassembled WGS sequence"/>
</dbReference>
<dbReference type="SUPFAM" id="SSF54593">
    <property type="entry name" value="Glyoxalase/Bleomycin resistance protein/Dihydroxybiphenyl dioxygenase"/>
    <property type="match status" value="1"/>
</dbReference>
<gene>
    <name evidence="2" type="ORF">AM231_14605</name>
</gene>
<evidence type="ECO:0000259" key="1">
    <source>
        <dbReference type="PROSITE" id="PS51819"/>
    </source>
</evidence>
<evidence type="ECO:0000313" key="2">
    <source>
        <dbReference type="EMBL" id="KOR90243.1"/>
    </source>
</evidence>